<feature type="transmembrane region" description="Helical" evidence="5">
    <location>
        <begin position="33"/>
        <end position="53"/>
    </location>
</feature>
<evidence type="ECO:0000256" key="4">
    <source>
        <dbReference type="ARBA" id="ARBA00023235"/>
    </source>
</evidence>
<comment type="catalytic activity">
    <reaction evidence="1">
        <text>[protein]-peptidylproline (omega=180) = [protein]-peptidylproline (omega=0)</text>
        <dbReference type="Rhea" id="RHEA:16237"/>
        <dbReference type="Rhea" id="RHEA-COMP:10747"/>
        <dbReference type="Rhea" id="RHEA-COMP:10748"/>
        <dbReference type="ChEBI" id="CHEBI:83833"/>
        <dbReference type="ChEBI" id="CHEBI:83834"/>
        <dbReference type="EC" id="5.2.1.8"/>
    </reaction>
</comment>
<dbReference type="PANTHER" id="PTHR43811">
    <property type="entry name" value="FKBP-TYPE PEPTIDYL-PROLYL CIS-TRANS ISOMERASE FKPA"/>
    <property type="match status" value="1"/>
</dbReference>
<dbReference type="EC" id="5.2.1.8" evidence="2"/>
<evidence type="ECO:0000256" key="3">
    <source>
        <dbReference type="ARBA" id="ARBA00023110"/>
    </source>
</evidence>
<keyword evidence="5" id="KW-0472">Membrane</keyword>
<protein>
    <recommendedName>
        <fullName evidence="2">peptidylprolyl isomerase</fullName>
        <ecNumber evidence="2">5.2.1.8</ecNumber>
    </recommendedName>
</protein>
<keyword evidence="4" id="KW-0413">Isomerase</keyword>
<evidence type="ECO:0000313" key="7">
    <source>
        <dbReference type="EMBL" id="CAB4541686.1"/>
    </source>
</evidence>
<dbReference type="InterPro" id="IPR001179">
    <property type="entry name" value="PPIase_FKBP_dom"/>
</dbReference>
<dbReference type="PROSITE" id="PS50059">
    <property type="entry name" value="FKBP_PPIASE"/>
    <property type="match status" value="1"/>
</dbReference>
<proteinExistence type="predicted"/>
<organism evidence="7">
    <name type="scientific">freshwater metagenome</name>
    <dbReference type="NCBI Taxonomy" id="449393"/>
    <lineage>
        <taxon>unclassified sequences</taxon>
        <taxon>metagenomes</taxon>
        <taxon>ecological metagenomes</taxon>
    </lineage>
</organism>
<dbReference type="EMBL" id="CAEZSU010000015">
    <property type="protein sequence ID" value="CAB4541686.1"/>
    <property type="molecule type" value="Genomic_DNA"/>
</dbReference>
<evidence type="ECO:0000256" key="2">
    <source>
        <dbReference type="ARBA" id="ARBA00013194"/>
    </source>
</evidence>
<dbReference type="SUPFAM" id="SSF54534">
    <property type="entry name" value="FKBP-like"/>
    <property type="match status" value="1"/>
</dbReference>
<reference evidence="7" key="1">
    <citation type="submission" date="2020-05" db="EMBL/GenBank/DDBJ databases">
        <authorList>
            <person name="Chiriac C."/>
            <person name="Salcher M."/>
            <person name="Ghai R."/>
            <person name="Kavagutti S V."/>
        </authorList>
    </citation>
    <scope>NUCLEOTIDE SEQUENCE</scope>
</reference>
<accession>A0A6J6BRV0</accession>
<feature type="domain" description="PPIase FKBP-type" evidence="6">
    <location>
        <begin position="130"/>
        <end position="216"/>
    </location>
</feature>
<dbReference type="PANTHER" id="PTHR43811:SF19">
    <property type="entry name" value="39 KDA FK506-BINDING NUCLEAR PROTEIN"/>
    <property type="match status" value="1"/>
</dbReference>
<gene>
    <name evidence="7" type="ORF">UFOPK1495_00237</name>
</gene>
<dbReference type="Gene3D" id="3.10.50.40">
    <property type="match status" value="1"/>
</dbReference>
<keyword evidence="5" id="KW-1133">Transmembrane helix</keyword>
<evidence type="ECO:0000256" key="5">
    <source>
        <dbReference type="SAM" id="Phobius"/>
    </source>
</evidence>
<keyword evidence="3" id="KW-0697">Rotamase</keyword>
<name>A0A6J6BRV0_9ZZZZ</name>
<dbReference type="AlphaFoldDB" id="A0A6J6BRV0"/>
<sequence>MGTAKRERQKAGHQARLNVERSLDRRDQRRRRLFSIVGAAVVVVATAALFIGLSDNSSTSTTAATTTTTLATSTTVSAETLPSAAGKPCVAFNDTLPAGAPEVTMPVGEVPTSLVVTDLITGTGTPVVAGDSVTVNYIGVSCSTGKIFDSSWANGKPITFPLNQVISGWSQGLVGMQPNGRRLLVIPADLGYGSTGQGGIAPDESLIFVVDLISASASATPGTTPN</sequence>
<evidence type="ECO:0000259" key="6">
    <source>
        <dbReference type="PROSITE" id="PS50059"/>
    </source>
</evidence>
<dbReference type="GO" id="GO:0003755">
    <property type="term" value="F:peptidyl-prolyl cis-trans isomerase activity"/>
    <property type="evidence" value="ECO:0007669"/>
    <property type="project" value="UniProtKB-KW"/>
</dbReference>
<evidence type="ECO:0000256" key="1">
    <source>
        <dbReference type="ARBA" id="ARBA00000971"/>
    </source>
</evidence>
<dbReference type="InterPro" id="IPR046357">
    <property type="entry name" value="PPIase_dom_sf"/>
</dbReference>
<keyword evidence="5" id="KW-0812">Transmembrane</keyword>
<dbReference type="Pfam" id="PF00254">
    <property type="entry name" value="FKBP_C"/>
    <property type="match status" value="1"/>
</dbReference>